<feature type="signal peptide" evidence="2">
    <location>
        <begin position="1"/>
        <end position="18"/>
    </location>
</feature>
<evidence type="ECO:0000313" key="4">
    <source>
        <dbReference type="Proteomes" id="UP000886844"/>
    </source>
</evidence>
<dbReference type="SUPFAM" id="SSF48208">
    <property type="entry name" value="Six-hairpin glycosidases"/>
    <property type="match status" value="1"/>
</dbReference>
<dbReference type="PANTHER" id="PTHR33886:SF8">
    <property type="entry name" value="UNSATURATED RHAMNOGALACTURONAN HYDROLASE (EUROFUNG)"/>
    <property type="match status" value="1"/>
</dbReference>
<reference evidence="3" key="1">
    <citation type="journal article" date="2021" name="PeerJ">
        <title>Extensive microbial diversity within the chicken gut microbiome revealed by metagenomics and culture.</title>
        <authorList>
            <person name="Gilroy R."/>
            <person name="Ravi A."/>
            <person name="Getino M."/>
            <person name="Pursley I."/>
            <person name="Horton D.L."/>
            <person name="Alikhan N.F."/>
            <person name="Baker D."/>
            <person name="Gharbi K."/>
            <person name="Hall N."/>
            <person name="Watson M."/>
            <person name="Adriaenssens E.M."/>
            <person name="Foster-Nyarko E."/>
            <person name="Jarju S."/>
            <person name="Secka A."/>
            <person name="Antonio M."/>
            <person name="Oren A."/>
            <person name="Chaudhuri R.R."/>
            <person name="La Ragione R."/>
            <person name="Hildebrand F."/>
            <person name="Pallen M.J."/>
        </authorList>
    </citation>
    <scope>NUCLEOTIDE SEQUENCE</scope>
    <source>
        <strain evidence="3">5134</strain>
    </source>
</reference>
<evidence type="ECO:0000313" key="3">
    <source>
        <dbReference type="EMBL" id="HIY69706.1"/>
    </source>
</evidence>
<reference evidence="3" key="2">
    <citation type="submission" date="2021-04" db="EMBL/GenBank/DDBJ databases">
        <authorList>
            <person name="Gilroy R."/>
        </authorList>
    </citation>
    <scope>NUCLEOTIDE SEQUENCE</scope>
    <source>
        <strain evidence="3">5134</strain>
    </source>
</reference>
<proteinExistence type="predicted"/>
<dbReference type="Proteomes" id="UP000886844">
    <property type="component" value="Unassembled WGS sequence"/>
</dbReference>
<evidence type="ECO:0000256" key="2">
    <source>
        <dbReference type="SAM" id="SignalP"/>
    </source>
</evidence>
<accession>A0A9D2CBV9</accession>
<dbReference type="AlphaFoldDB" id="A0A9D2CBV9"/>
<dbReference type="PANTHER" id="PTHR33886">
    <property type="entry name" value="UNSATURATED RHAMNOGALACTURONAN HYDROLASE (EUROFUNG)"/>
    <property type="match status" value="1"/>
</dbReference>
<comment type="caution">
    <text evidence="3">The sequence shown here is derived from an EMBL/GenBank/DDBJ whole genome shotgun (WGS) entry which is preliminary data.</text>
</comment>
<sequence length="569" mass="64907">MKKRLLSIVLLFPLLARAGEPLDLARRVADRVVDRTRFDLEYRLQRAPSDFGCVDFGRCMDRPGVAYALTSLHCEGDTEEWFELGCSGPVRITIDDSVVYERDVPHSFSVQLDEKNFRLPEGFHCRLKRGRHKLLVKTRYDGGEHLFLLQSRNFSRYAERGCRIECTLDPYAPQLREARWLVLGTFQAPFSAPLQPDSLLLFHRTYSDGARLLAWNIPPLSIVSAPVRNGRFFDWNYHVGCFAWALQRLSAATGEGKYRSYADAWCDFWLETSSLSEYQSCGLQAVRSFGYGASGRPMLDYRSAPAMPYITRCVESSDAPPSYRQQALEVLDYLRSEQFRVAGVFARNYTSEPSVWADDMFMGLPYLVYGYRLTGDSQLLEDAVAQLKAFNRLLFDPDAGLYRQACYPSQPDVRVPHWSRGNGWALWATCEILDELPHGSADYRTVLALYRAHIDGLLRWQDSDGFWRNILDRAGSERESSGAAIFVYCMARGINRGWLPRRYVASLQRAWAALTTFVTEEGDFTGVKGGTNFSTDPADYDRVKFIDSDTHGLLPFLFAAMEMDRLWGK</sequence>
<protein>
    <submittedName>
        <fullName evidence="3">Glycoside hydrolase family 88 protein</fullName>
    </submittedName>
</protein>
<dbReference type="InterPro" id="IPR052043">
    <property type="entry name" value="PolySaccharide_Degr_Enz"/>
</dbReference>
<dbReference type="GO" id="GO:0005975">
    <property type="term" value="P:carbohydrate metabolic process"/>
    <property type="evidence" value="ECO:0007669"/>
    <property type="project" value="InterPro"/>
</dbReference>
<dbReference type="InterPro" id="IPR010905">
    <property type="entry name" value="Glyco_hydro_88"/>
</dbReference>
<dbReference type="InterPro" id="IPR008928">
    <property type="entry name" value="6-hairpin_glycosidase_sf"/>
</dbReference>
<dbReference type="InterPro" id="IPR012341">
    <property type="entry name" value="6hp_glycosidase-like_sf"/>
</dbReference>
<gene>
    <name evidence="3" type="ORF">H9828_09845</name>
</gene>
<name>A0A9D2CBV9_9BACT</name>
<organism evidence="3 4">
    <name type="scientific">Candidatus Alistipes intestinigallinarum</name>
    <dbReference type="NCBI Taxonomy" id="2838440"/>
    <lineage>
        <taxon>Bacteria</taxon>
        <taxon>Pseudomonadati</taxon>
        <taxon>Bacteroidota</taxon>
        <taxon>Bacteroidia</taxon>
        <taxon>Bacteroidales</taxon>
        <taxon>Rikenellaceae</taxon>
        <taxon>Alistipes</taxon>
    </lineage>
</organism>
<evidence type="ECO:0000256" key="1">
    <source>
        <dbReference type="ARBA" id="ARBA00022801"/>
    </source>
</evidence>
<keyword evidence="2" id="KW-0732">Signal</keyword>
<keyword evidence="1 3" id="KW-0378">Hydrolase</keyword>
<dbReference type="Gene3D" id="1.50.10.10">
    <property type="match status" value="1"/>
</dbReference>
<dbReference type="Pfam" id="PF07470">
    <property type="entry name" value="Glyco_hydro_88"/>
    <property type="match status" value="1"/>
</dbReference>
<feature type="chain" id="PRO_5038426921" evidence="2">
    <location>
        <begin position="19"/>
        <end position="569"/>
    </location>
</feature>
<dbReference type="GO" id="GO:0016787">
    <property type="term" value="F:hydrolase activity"/>
    <property type="evidence" value="ECO:0007669"/>
    <property type="project" value="UniProtKB-KW"/>
</dbReference>
<dbReference type="EMBL" id="DXDA01000074">
    <property type="protein sequence ID" value="HIY69706.1"/>
    <property type="molecule type" value="Genomic_DNA"/>
</dbReference>